<feature type="transmembrane region" description="Helical" evidence="10">
    <location>
        <begin position="214"/>
        <end position="231"/>
    </location>
</feature>
<evidence type="ECO:0000256" key="10">
    <source>
        <dbReference type="SAM" id="Phobius"/>
    </source>
</evidence>
<comment type="caution">
    <text evidence="13">The sequence shown here is derived from an EMBL/GenBank/DDBJ whole genome shotgun (WGS) entry which is preliminary data.</text>
</comment>
<dbReference type="EMBL" id="VAFM01000001">
    <property type="protein sequence ID" value="TKW61909.1"/>
    <property type="molecule type" value="Genomic_DNA"/>
</dbReference>
<keyword evidence="11" id="KW-0732">Signal</keyword>
<evidence type="ECO:0000256" key="4">
    <source>
        <dbReference type="ARBA" id="ARBA00022692"/>
    </source>
</evidence>
<feature type="binding site" description="covalent" evidence="9">
    <location>
        <position position="57"/>
    </location>
    <ligand>
        <name>heme c</name>
        <dbReference type="ChEBI" id="CHEBI:61717"/>
    </ligand>
</feature>
<evidence type="ECO:0000256" key="11">
    <source>
        <dbReference type="SAM" id="SignalP"/>
    </source>
</evidence>
<dbReference type="GO" id="GO:0046872">
    <property type="term" value="F:metal ion binding"/>
    <property type="evidence" value="ECO:0007669"/>
    <property type="project" value="UniProtKB-KW"/>
</dbReference>
<feature type="binding site" description="covalent" evidence="9">
    <location>
        <position position="61"/>
    </location>
    <ligand>
        <name>heme c</name>
        <dbReference type="ChEBI" id="CHEBI:61717"/>
    </ligand>
</feature>
<dbReference type="Proteomes" id="UP000320948">
    <property type="component" value="Unassembled WGS sequence"/>
</dbReference>
<evidence type="ECO:0000313" key="14">
    <source>
        <dbReference type="Proteomes" id="UP000320948"/>
    </source>
</evidence>
<dbReference type="PROSITE" id="PS51007">
    <property type="entry name" value="CYTC"/>
    <property type="match status" value="1"/>
</dbReference>
<keyword evidence="5 9" id="KW-0479">Metal-binding</keyword>
<dbReference type="InterPro" id="IPR036909">
    <property type="entry name" value="Cyt_c-like_dom_sf"/>
</dbReference>
<feature type="signal peptide" evidence="11">
    <location>
        <begin position="1"/>
        <end position="21"/>
    </location>
</feature>
<evidence type="ECO:0000259" key="12">
    <source>
        <dbReference type="PROSITE" id="PS51007"/>
    </source>
</evidence>
<accession>A0A6N4RF45</accession>
<keyword evidence="6 10" id="KW-1133">Transmembrane helix</keyword>
<gene>
    <name evidence="13" type="ORF">DI628_04620</name>
</gene>
<dbReference type="GO" id="GO:0016020">
    <property type="term" value="C:membrane"/>
    <property type="evidence" value="ECO:0007669"/>
    <property type="project" value="UniProtKB-SubCell"/>
</dbReference>
<dbReference type="GO" id="GO:0020037">
    <property type="term" value="F:heme binding"/>
    <property type="evidence" value="ECO:0007669"/>
    <property type="project" value="InterPro"/>
</dbReference>
<organism evidence="13 14">
    <name type="scientific">Blastochloris viridis</name>
    <name type="common">Rhodopseudomonas viridis</name>
    <dbReference type="NCBI Taxonomy" id="1079"/>
    <lineage>
        <taxon>Bacteria</taxon>
        <taxon>Pseudomonadati</taxon>
        <taxon>Pseudomonadota</taxon>
        <taxon>Alphaproteobacteria</taxon>
        <taxon>Hyphomicrobiales</taxon>
        <taxon>Blastochloridaceae</taxon>
        <taxon>Blastochloris</taxon>
    </lineage>
</organism>
<comment type="subcellular location">
    <subcellularLocation>
        <location evidence="1">Membrane</location>
    </subcellularLocation>
</comment>
<keyword evidence="3 9" id="KW-0349">Heme</keyword>
<comment type="cofactor">
    <cofactor evidence="9">
        <name>heme c</name>
        <dbReference type="ChEBI" id="CHEBI:61717"/>
    </cofactor>
    <text evidence="9">Binds 1 heme c group covalently per subunit.</text>
</comment>
<protein>
    <recommendedName>
        <fullName evidence="2">Cytochrome c1</fullName>
    </recommendedName>
</protein>
<evidence type="ECO:0000256" key="9">
    <source>
        <dbReference type="PIRSR" id="PIRSR602326-1"/>
    </source>
</evidence>
<keyword evidence="8 10" id="KW-0472">Membrane</keyword>
<evidence type="ECO:0000256" key="7">
    <source>
        <dbReference type="ARBA" id="ARBA00023004"/>
    </source>
</evidence>
<dbReference type="Gene3D" id="1.20.5.100">
    <property type="entry name" value="Cytochrome c1, transmembrane anchor, C-terminal"/>
    <property type="match status" value="1"/>
</dbReference>
<feature type="binding site" description="covalent" evidence="9">
    <location>
        <position position="60"/>
    </location>
    <ligand>
        <name>heme c</name>
        <dbReference type="ChEBI" id="CHEBI:61717"/>
    </ligand>
</feature>
<feature type="chain" id="PRO_5026739466" description="Cytochrome c1" evidence="11">
    <location>
        <begin position="22"/>
        <end position="243"/>
    </location>
</feature>
<dbReference type="Gene3D" id="1.10.760.10">
    <property type="entry name" value="Cytochrome c-like domain"/>
    <property type="match status" value="1"/>
</dbReference>
<feature type="binding site" description="covalent" evidence="9">
    <location>
        <position position="169"/>
    </location>
    <ligand>
        <name>heme c</name>
        <dbReference type="ChEBI" id="CHEBI:61717"/>
    </ligand>
</feature>
<dbReference type="Pfam" id="PF02167">
    <property type="entry name" value="Cytochrom_C1"/>
    <property type="match status" value="1"/>
</dbReference>
<evidence type="ECO:0000256" key="2">
    <source>
        <dbReference type="ARBA" id="ARBA00016165"/>
    </source>
</evidence>
<reference evidence="13 14" key="1">
    <citation type="journal article" date="2017" name="Nat. Commun.">
        <title>In situ click chemistry generation of cyclooxygenase-2 inhibitors.</title>
        <authorList>
            <person name="Bhardwaj A."/>
            <person name="Kaur J."/>
            <person name="Wuest M."/>
            <person name="Wuest F."/>
        </authorList>
    </citation>
    <scope>NUCLEOTIDE SEQUENCE [LARGE SCALE GENOMIC DNA]</scope>
    <source>
        <strain evidence="13">S2_018_000_R2_106</strain>
    </source>
</reference>
<dbReference type="InterPro" id="IPR002326">
    <property type="entry name" value="Cyt_c1"/>
</dbReference>
<dbReference type="AlphaFoldDB" id="A0A6N4RF45"/>
<dbReference type="PANTHER" id="PTHR10266">
    <property type="entry name" value="CYTOCHROME C1"/>
    <property type="match status" value="1"/>
</dbReference>
<dbReference type="SUPFAM" id="SSF46626">
    <property type="entry name" value="Cytochrome c"/>
    <property type="match status" value="1"/>
</dbReference>
<dbReference type="InterPro" id="IPR009056">
    <property type="entry name" value="Cyt_c-like_dom"/>
</dbReference>
<evidence type="ECO:0000256" key="8">
    <source>
        <dbReference type="ARBA" id="ARBA00023136"/>
    </source>
</evidence>
<evidence type="ECO:0000256" key="6">
    <source>
        <dbReference type="ARBA" id="ARBA00022989"/>
    </source>
</evidence>
<dbReference type="PRINTS" id="PR00603">
    <property type="entry name" value="CYTOCHROMEC1"/>
</dbReference>
<evidence type="ECO:0000256" key="1">
    <source>
        <dbReference type="ARBA" id="ARBA00004370"/>
    </source>
</evidence>
<name>A0A6N4RF45_BLAVI</name>
<keyword evidence="4 10" id="KW-0812">Transmembrane</keyword>
<evidence type="ECO:0000256" key="5">
    <source>
        <dbReference type="ARBA" id="ARBA00022723"/>
    </source>
</evidence>
<dbReference type="PANTHER" id="PTHR10266:SF3">
    <property type="entry name" value="CYTOCHROME C1, HEME PROTEIN, MITOCHONDRIAL"/>
    <property type="match status" value="1"/>
</dbReference>
<sequence>MKRSLLALTLLATALVSTPFASEGVHIEKQKWSFQGLRGSYDKDQVLRGYTVFTNVCMACHSAKYVSHRDMMRAGFTEAEVQALAKNLNMTLDQKLLTAQDDQTATETFGKVPPDLSLMTKARQGLADYTYAVLTGYSEDPELIAHTFPQGLPAGAHFNKAFPGHAIAMPNPLTGPDMVTYHDETPASVEQMAKDVTLFMQWAAEPERVERQHMGLYVILYLIIFTVLAYLTKRVIWKDVKGH</sequence>
<evidence type="ECO:0000313" key="13">
    <source>
        <dbReference type="EMBL" id="TKW61909.1"/>
    </source>
</evidence>
<feature type="domain" description="Cytochrome c" evidence="12">
    <location>
        <begin position="44"/>
        <end position="142"/>
    </location>
</feature>
<dbReference type="GO" id="GO:0009055">
    <property type="term" value="F:electron transfer activity"/>
    <property type="evidence" value="ECO:0007669"/>
    <property type="project" value="InterPro"/>
</dbReference>
<keyword evidence="7 9" id="KW-0408">Iron</keyword>
<evidence type="ECO:0000256" key="3">
    <source>
        <dbReference type="ARBA" id="ARBA00022617"/>
    </source>
</evidence>
<proteinExistence type="predicted"/>